<gene>
    <name evidence="1" type="ORF">S03H2_53183</name>
</gene>
<evidence type="ECO:0000313" key="1">
    <source>
        <dbReference type="EMBL" id="GAH72033.1"/>
    </source>
</evidence>
<organism evidence="1">
    <name type="scientific">marine sediment metagenome</name>
    <dbReference type="NCBI Taxonomy" id="412755"/>
    <lineage>
        <taxon>unclassified sequences</taxon>
        <taxon>metagenomes</taxon>
        <taxon>ecological metagenomes</taxon>
    </lineage>
</organism>
<sequence>MSDLESPSFNREETVVITKEDAPFAPEEQLGEYTLRRWSWYEKQAVVSRSSEIIDEKRGIIKMLIEDYYAEMLHVTVREYPESIEWSLDFIKKDLDPDVGDILRETGRVLNGLTEKEKRIFLPQSEQDEAILT</sequence>
<name>X1JQG1_9ZZZZ</name>
<dbReference type="EMBL" id="BARU01033842">
    <property type="protein sequence ID" value="GAH72033.1"/>
    <property type="molecule type" value="Genomic_DNA"/>
</dbReference>
<reference evidence="1" key="1">
    <citation type="journal article" date="2014" name="Front. Microbiol.">
        <title>High frequency of phylogenetically diverse reductive dehalogenase-homologous genes in deep subseafloor sedimentary metagenomes.</title>
        <authorList>
            <person name="Kawai M."/>
            <person name="Futagami T."/>
            <person name="Toyoda A."/>
            <person name="Takaki Y."/>
            <person name="Nishi S."/>
            <person name="Hori S."/>
            <person name="Arai W."/>
            <person name="Tsubouchi T."/>
            <person name="Morono Y."/>
            <person name="Uchiyama I."/>
            <person name="Ito T."/>
            <person name="Fujiyama A."/>
            <person name="Inagaki F."/>
            <person name="Takami H."/>
        </authorList>
    </citation>
    <scope>NUCLEOTIDE SEQUENCE</scope>
    <source>
        <strain evidence="1">Expedition CK06-06</strain>
    </source>
</reference>
<comment type="caution">
    <text evidence="1">The sequence shown here is derived from an EMBL/GenBank/DDBJ whole genome shotgun (WGS) entry which is preliminary data.</text>
</comment>
<dbReference type="AlphaFoldDB" id="X1JQG1"/>
<protein>
    <submittedName>
        <fullName evidence="1">Uncharacterized protein</fullName>
    </submittedName>
</protein>
<accession>X1JQG1</accession>
<proteinExistence type="predicted"/>